<dbReference type="InParanoid" id="H0EU01"/>
<accession>H0EU01</accession>
<evidence type="ECO:0000313" key="2">
    <source>
        <dbReference type="Proteomes" id="UP000005446"/>
    </source>
</evidence>
<name>H0EU01_GLAL7</name>
<dbReference type="Proteomes" id="UP000005446">
    <property type="component" value="Unassembled WGS sequence"/>
</dbReference>
<organism evidence="1 2">
    <name type="scientific">Glarea lozoyensis (strain ATCC 74030 / MF5533)</name>
    <dbReference type="NCBI Taxonomy" id="1104152"/>
    <lineage>
        <taxon>Eukaryota</taxon>
        <taxon>Fungi</taxon>
        <taxon>Dikarya</taxon>
        <taxon>Ascomycota</taxon>
        <taxon>Pezizomycotina</taxon>
        <taxon>Leotiomycetes</taxon>
        <taxon>Helotiales</taxon>
        <taxon>Helotiaceae</taxon>
        <taxon>Glarea</taxon>
    </lineage>
</organism>
<dbReference type="AlphaFoldDB" id="H0EU01"/>
<comment type="caution">
    <text evidence="1">The sequence shown here is derived from an EMBL/GenBank/DDBJ whole genome shotgun (WGS) entry which is preliminary data.</text>
</comment>
<proteinExistence type="predicted"/>
<dbReference type="EMBL" id="AGUE01000167">
    <property type="protein sequence ID" value="EHK97993.1"/>
    <property type="molecule type" value="Genomic_DNA"/>
</dbReference>
<evidence type="ECO:0000313" key="1">
    <source>
        <dbReference type="EMBL" id="EHK97993.1"/>
    </source>
</evidence>
<reference evidence="1 2" key="1">
    <citation type="journal article" date="2012" name="Eukaryot. Cell">
        <title>Genome sequence of the fungus Glarea lozoyensis: the first genome sequence of a species from the Helotiaceae family.</title>
        <authorList>
            <person name="Youssar L."/>
            <person name="Gruening B.A."/>
            <person name="Erxleben A."/>
            <person name="Guenther S."/>
            <person name="Huettel W."/>
        </authorList>
    </citation>
    <scope>NUCLEOTIDE SEQUENCE [LARGE SCALE GENOMIC DNA]</scope>
    <source>
        <strain evidence="2">ATCC 74030 / MF5533</strain>
    </source>
</reference>
<keyword evidence="2" id="KW-1185">Reference proteome</keyword>
<sequence>MLDPLLPHIPWFYLPWKTLVSCLLSECSRTQASQVICSSSFPVWKYTQYRGCLHFLFLLLLLLLLRPILNSWHINIPLLIRIRLIKTHTRRILKAKLFLLPKSTSTYRRVPSYYLKLLLEPVDVVALAAFSWRTDIRQRFNTWSTQAPLPLHEICSGDFLITGSILTFT</sequence>
<dbReference type="HOGENOM" id="CLU_1578682_0_0_1"/>
<gene>
    <name evidence="1" type="ORF">M7I_6226</name>
</gene>
<protein>
    <submittedName>
        <fullName evidence="1">Uncharacterized protein</fullName>
    </submittedName>
</protein>